<feature type="domain" description="FAD-binding FR-type" evidence="10">
    <location>
        <begin position="267"/>
        <end position="370"/>
    </location>
</feature>
<dbReference type="PANTHER" id="PTHR47354">
    <property type="entry name" value="NADH OXIDOREDUCTASE HCR"/>
    <property type="match status" value="1"/>
</dbReference>
<keyword evidence="9" id="KW-0472">Membrane</keyword>
<keyword evidence="6" id="KW-0560">Oxidoreductase</keyword>
<keyword evidence="12" id="KW-1185">Reference proteome</keyword>
<dbReference type="Gene3D" id="3.40.50.80">
    <property type="entry name" value="Nucleotide-binding domain of ferredoxin-NADP reductase (FNR) module"/>
    <property type="match status" value="1"/>
</dbReference>
<sequence length="502" mass="53880">MRTVLDRLTGRVTMYRLMLFVLCGIFVIALALSFIPGGVAYSPLQLIASLTVLVVATYVSNRLFGLIFRVTPHGESSNITALLLLFLFFPTIEPQGLGILALVAVIASASKYLLAFRGRHVFNPVAIAAVIIALTQLSGATWWVATPYLLAPVVIGGFLVVYRTRRFALVGLFLVVAFVLSTVRFSLGGMDVATAAWTVVGSAPLVFFAVFMLDEPLTLPPLRWQQLVFAAVVAVLFSVPYAVGPIRTSPEIALVVGNILAFAFGQRRSVRLRYVGSRQLTPGARELEFAASAPLRFQPGQYLELALPHAKADGRGVRRTFSIASAPGSSQVAVGLRLPEQSSTFKRRLRALEPGSMLHATAVGGDFTLPKDAGVPLLLVAGGIGITPFVSQLRHLAETGERRDIVLVYAVSTSEELAYAEELAASGLPVLVTAPTAPAGMPSSWDYLGPGRLDASLLASRVPDLTSRTAYVSGPPALVTSLARQLRELGVRRIRTDYFSGY</sequence>
<keyword evidence="3" id="KW-0001">2Fe-2S</keyword>
<keyword evidence="4" id="KW-0479">Metal-binding</keyword>
<dbReference type="InterPro" id="IPR001433">
    <property type="entry name" value="OxRdtase_FAD/NAD-bd"/>
</dbReference>
<dbReference type="InterPro" id="IPR017938">
    <property type="entry name" value="Riboflavin_synthase-like_b-brl"/>
</dbReference>
<dbReference type="InterPro" id="IPR017927">
    <property type="entry name" value="FAD-bd_FR_type"/>
</dbReference>
<dbReference type="PANTHER" id="PTHR47354:SF6">
    <property type="entry name" value="NADH OXIDOREDUCTASE HCR"/>
    <property type="match status" value="1"/>
</dbReference>
<protein>
    <submittedName>
        <fullName evidence="11">Oxidoreductase</fullName>
    </submittedName>
</protein>
<evidence type="ECO:0000256" key="4">
    <source>
        <dbReference type="ARBA" id="ARBA00022723"/>
    </source>
</evidence>
<dbReference type="Proteomes" id="UP000636458">
    <property type="component" value="Unassembled WGS sequence"/>
</dbReference>
<dbReference type="Pfam" id="PF00175">
    <property type="entry name" value="NAD_binding_1"/>
    <property type="match status" value="1"/>
</dbReference>
<evidence type="ECO:0000256" key="7">
    <source>
        <dbReference type="ARBA" id="ARBA00023004"/>
    </source>
</evidence>
<organism evidence="11 12">
    <name type="scientific">Lacisediminihabitans changchengi</name>
    <dbReference type="NCBI Taxonomy" id="2787634"/>
    <lineage>
        <taxon>Bacteria</taxon>
        <taxon>Bacillati</taxon>
        <taxon>Actinomycetota</taxon>
        <taxon>Actinomycetes</taxon>
        <taxon>Micrococcales</taxon>
        <taxon>Microbacteriaceae</taxon>
        <taxon>Lacisediminihabitans</taxon>
    </lineage>
</organism>
<dbReference type="CDD" id="cd00322">
    <property type="entry name" value="FNR_like"/>
    <property type="match status" value="1"/>
</dbReference>
<feature type="transmembrane region" description="Helical" evidence="9">
    <location>
        <begin position="169"/>
        <end position="187"/>
    </location>
</feature>
<accession>A0A934SJJ5</accession>
<evidence type="ECO:0000256" key="1">
    <source>
        <dbReference type="ARBA" id="ARBA00001974"/>
    </source>
</evidence>
<evidence type="ECO:0000256" key="9">
    <source>
        <dbReference type="SAM" id="Phobius"/>
    </source>
</evidence>
<comment type="cofactor">
    <cofactor evidence="1">
        <name>FAD</name>
        <dbReference type="ChEBI" id="CHEBI:57692"/>
    </cofactor>
</comment>
<keyword evidence="7" id="KW-0408">Iron</keyword>
<feature type="transmembrane region" description="Helical" evidence="9">
    <location>
        <begin position="224"/>
        <end position="243"/>
    </location>
</feature>
<name>A0A934SJJ5_9MICO</name>
<proteinExistence type="predicted"/>
<dbReference type="RefSeq" id="WP_200554414.1">
    <property type="nucleotide sequence ID" value="NZ_JAEPES010000001.1"/>
</dbReference>
<dbReference type="InterPro" id="IPR050415">
    <property type="entry name" value="MRET"/>
</dbReference>
<dbReference type="PRINTS" id="PR00410">
    <property type="entry name" value="PHEHYDRXLASE"/>
</dbReference>
<evidence type="ECO:0000313" key="11">
    <source>
        <dbReference type="EMBL" id="MBK4346047.1"/>
    </source>
</evidence>
<reference evidence="11" key="1">
    <citation type="submission" date="2021-01" db="EMBL/GenBank/DDBJ databases">
        <title>Lacisediminihabitans sp. nov. strain G11-30, isolated from Antarctic Soil.</title>
        <authorList>
            <person name="Li J."/>
        </authorList>
    </citation>
    <scope>NUCLEOTIDE SEQUENCE</scope>
    <source>
        <strain evidence="11">G11-30</strain>
    </source>
</reference>
<keyword evidence="8" id="KW-0411">Iron-sulfur</keyword>
<feature type="transmembrane region" description="Helical" evidence="9">
    <location>
        <begin position="12"/>
        <end position="35"/>
    </location>
</feature>
<dbReference type="InterPro" id="IPR039261">
    <property type="entry name" value="FNR_nucleotide-bd"/>
</dbReference>
<gene>
    <name evidence="11" type="ORF">IV501_00220</name>
</gene>
<evidence type="ECO:0000259" key="10">
    <source>
        <dbReference type="PROSITE" id="PS51384"/>
    </source>
</evidence>
<dbReference type="SUPFAM" id="SSF63380">
    <property type="entry name" value="Riboflavin synthase domain-like"/>
    <property type="match status" value="1"/>
</dbReference>
<evidence type="ECO:0000256" key="5">
    <source>
        <dbReference type="ARBA" id="ARBA00022827"/>
    </source>
</evidence>
<evidence type="ECO:0000256" key="8">
    <source>
        <dbReference type="ARBA" id="ARBA00023014"/>
    </source>
</evidence>
<dbReference type="PROSITE" id="PS51384">
    <property type="entry name" value="FAD_FR"/>
    <property type="match status" value="1"/>
</dbReference>
<dbReference type="GO" id="GO:0051537">
    <property type="term" value="F:2 iron, 2 sulfur cluster binding"/>
    <property type="evidence" value="ECO:0007669"/>
    <property type="project" value="UniProtKB-KW"/>
</dbReference>
<feature type="transmembrane region" description="Helical" evidence="9">
    <location>
        <begin position="193"/>
        <end position="212"/>
    </location>
</feature>
<evidence type="ECO:0000256" key="6">
    <source>
        <dbReference type="ARBA" id="ARBA00023002"/>
    </source>
</evidence>
<keyword evidence="9" id="KW-1133">Transmembrane helix</keyword>
<dbReference type="EMBL" id="JAEPES010000001">
    <property type="protein sequence ID" value="MBK4346047.1"/>
    <property type="molecule type" value="Genomic_DNA"/>
</dbReference>
<comment type="caution">
    <text evidence="11">The sequence shown here is derived from an EMBL/GenBank/DDBJ whole genome shotgun (WGS) entry which is preliminary data.</text>
</comment>
<evidence type="ECO:0000313" key="12">
    <source>
        <dbReference type="Proteomes" id="UP000636458"/>
    </source>
</evidence>
<dbReference type="AlphaFoldDB" id="A0A934SJJ5"/>
<dbReference type="GO" id="GO:0016491">
    <property type="term" value="F:oxidoreductase activity"/>
    <property type="evidence" value="ECO:0007669"/>
    <property type="project" value="UniProtKB-KW"/>
</dbReference>
<evidence type="ECO:0000256" key="3">
    <source>
        <dbReference type="ARBA" id="ARBA00022714"/>
    </source>
</evidence>
<feature type="transmembrane region" description="Helical" evidence="9">
    <location>
        <begin position="145"/>
        <end position="162"/>
    </location>
</feature>
<dbReference type="Gene3D" id="2.40.30.10">
    <property type="entry name" value="Translation factors"/>
    <property type="match status" value="1"/>
</dbReference>
<dbReference type="SUPFAM" id="SSF52343">
    <property type="entry name" value="Ferredoxin reductase-like, C-terminal NADP-linked domain"/>
    <property type="match status" value="1"/>
</dbReference>
<evidence type="ECO:0000256" key="2">
    <source>
        <dbReference type="ARBA" id="ARBA00022630"/>
    </source>
</evidence>
<keyword evidence="5" id="KW-0274">FAD</keyword>
<feature type="transmembrane region" description="Helical" evidence="9">
    <location>
        <begin position="41"/>
        <end position="59"/>
    </location>
</feature>
<keyword evidence="9" id="KW-0812">Transmembrane</keyword>
<dbReference type="GO" id="GO:0046872">
    <property type="term" value="F:metal ion binding"/>
    <property type="evidence" value="ECO:0007669"/>
    <property type="project" value="UniProtKB-KW"/>
</dbReference>
<keyword evidence="2" id="KW-0285">Flavoprotein</keyword>